<feature type="compositionally biased region" description="Basic and acidic residues" evidence="3">
    <location>
        <begin position="52"/>
        <end position="70"/>
    </location>
</feature>
<gene>
    <name evidence="5" type="ORF">F511_31328</name>
</gene>
<evidence type="ECO:0000256" key="2">
    <source>
        <dbReference type="SAM" id="Coils"/>
    </source>
</evidence>
<feature type="coiled-coil region" evidence="2">
    <location>
        <begin position="145"/>
        <end position="211"/>
    </location>
</feature>
<proteinExistence type="predicted"/>
<dbReference type="EMBL" id="KQ989075">
    <property type="protein sequence ID" value="KZV54905.1"/>
    <property type="molecule type" value="Genomic_DNA"/>
</dbReference>
<evidence type="ECO:0000259" key="4">
    <source>
        <dbReference type="PROSITE" id="PS50158"/>
    </source>
</evidence>
<keyword evidence="2" id="KW-0175">Coiled coil</keyword>
<organism evidence="5 6">
    <name type="scientific">Dorcoceras hygrometricum</name>
    <dbReference type="NCBI Taxonomy" id="472368"/>
    <lineage>
        <taxon>Eukaryota</taxon>
        <taxon>Viridiplantae</taxon>
        <taxon>Streptophyta</taxon>
        <taxon>Embryophyta</taxon>
        <taxon>Tracheophyta</taxon>
        <taxon>Spermatophyta</taxon>
        <taxon>Magnoliopsida</taxon>
        <taxon>eudicotyledons</taxon>
        <taxon>Gunneridae</taxon>
        <taxon>Pentapetalae</taxon>
        <taxon>asterids</taxon>
        <taxon>lamiids</taxon>
        <taxon>Lamiales</taxon>
        <taxon>Gesneriaceae</taxon>
        <taxon>Didymocarpoideae</taxon>
        <taxon>Trichosporeae</taxon>
        <taxon>Loxocarpinae</taxon>
        <taxon>Dorcoceras</taxon>
    </lineage>
</organism>
<dbReference type="SUPFAM" id="SSF57756">
    <property type="entry name" value="Retrovirus zinc finger-like domains"/>
    <property type="match status" value="1"/>
</dbReference>
<dbReference type="GO" id="GO:0003676">
    <property type="term" value="F:nucleic acid binding"/>
    <property type="evidence" value="ECO:0007669"/>
    <property type="project" value="InterPro"/>
</dbReference>
<dbReference type="GO" id="GO:0008270">
    <property type="term" value="F:zinc ion binding"/>
    <property type="evidence" value="ECO:0007669"/>
    <property type="project" value="UniProtKB-KW"/>
</dbReference>
<feature type="region of interest" description="Disordered" evidence="3">
    <location>
        <begin position="47"/>
        <end position="122"/>
    </location>
</feature>
<evidence type="ECO:0000256" key="3">
    <source>
        <dbReference type="SAM" id="MobiDB-lite"/>
    </source>
</evidence>
<keyword evidence="1" id="KW-0863">Zinc-finger</keyword>
<reference evidence="5 6" key="1">
    <citation type="journal article" date="2015" name="Proc. Natl. Acad. Sci. U.S.A.">
        <title>The resurrection genome of Boea hygrometrica: A blueprint for survival of dehydration.</title>
        <authorList>
            <person name="Xiao L."/>
            <person name="Yang G."/>
            <person name="Zhang L."/>
            <person name="Yang X."/>
            <person name="Zhao S."/>
            <person name="Ji Z."/>
            <person name="Zhou Q."/>
            <person name="Hu M."/>
            <person name="Wang Y."/>
            <person name="Chen M."/>
            <person name="Xu Y."/>
            <person name="Jin H."/>
            <person name="Xiao X."/>
            <person name="Hu G."/>
            <person name="Bao F."/>
            <person name="Hu Y."/>
            <person name="Wan P."/>
            <person name="Li L."/>
            <person name="Deng X."/>
            <person name="Kuang T."/>
            <person name="Xiang C."/>
            <person name="Zhu J.K."/>
            <person name="Oliver M.J."/>
            <person name="He Y."/>
        </authorList>
    </citation>
    <scope>NUCLEOTIDE SEQUENCE [LARGE SCALE GENOMIC DNA]</scope>
    <source>
        <strain evidence="6">cv. XS01</strain>
    </source>
</reference>
<dbReference type="Pfam" id="PF00098">
    <property type="entry name" value="zf-CCHC"/>
    <property type="match status" value="1"/>
</dbReference>
<dbReference type="Gene3D" id="4.10.60.10">
    <property type="entry name" value="Zinc finger, CCHC-type"/>
    <property type="match status" value="1"/>
</dbReference>
<sequence length="453" mass="51223">MHIIGALYAATLKGNKVAPWLIAIAFGLVISTDLNCYNCGRPGHFAASCNRPKKDDKKKDDRSKKDDRRSTERRRTRSDKRPNRKNDRKVLVAEESNKNWADSDSETTSSSSSSSDSEQEEVHCLMANQTTEDEVFDFSNTEFTREDLINALNKMVHEYRKLSQTFEEIKAENGCLKSSSVEPSTAQLGESDSLQTELSKLRIENESLRNKSCELTSENEKLNEVMSSWTKSSVSLSRLQETQKPLNYKSGLGFYVGENSSSVTHDTCESVKYDDQISPKLNYKGKAGIGYTRPENNKPNWLKNRLDKDKAKAGSKSFVPNHNDVVRRRPNLFGLDWSRREYIQARTVKGCLSWTGRRYQAGTVRGRPNWFGSLLPEVQGTSSWFISWMLEQHEDQAQSLKSSSSAESRAELKCIVEAQNAQVQNSSSVDQVQCTRAVIECEAVYKSSYQVHA</sequence>
<name>A0A2Z7D658_9LAMI</name>
<keyword evidence="1" id="KW-0479">Metal-binding</keyword>
<feature type="domain" description="CCHC-type" evidence="4">
    <location>
        <begin position="36"/>
        <end position="49"/>
    </location>
</feature>
<keyword evidence="6" id="KW-1185">Reference proteome</keyword>
<dbReference type="InterPro" id="IPR001878">
    <property type="entry name" value="Znf_CCHC"/>
</dbReference>
<dbReference type="SMART" id="SM00343">
    <property type="entry name" value="ZnF_C2HC"/>
    <property type="match status" value="1"/>
</dbReference>
<feature type="compositionally biased region" description="Low complexity" evidence="3">
    <location>
        <begin position="106"/>
        <end position="116"/>
    </location>
</feature>
<accession>A0A2Z7D658</accession>
<evidence type="ECO:0000313" key="6">
    <source>
        <dbReference type="Proteomes" id="UP000250235"/>
    </source>
</evidence>
<evidence type="ECO:0000256" key="1">
    <source>
        <dbReference type="PROSITE-ProRule" id="PRU00047"/>
    </source>
</evidence>
<dbReference type="AlphaFoldDB" id="A0A2Z7D658"/>
<keyword evidence="1" id="KW-0862">Zinc</keyword>
<dbReference type="Proteomes" id="UP000250235">
    <property type="component" value="Unassembled WGS sequence"/>
</dbReference>
<protein>
    <recommendedName>
        <fullName evidence="4">CCHC-type domain-containing protein</fullName>
    </recommendedName>
</protein>
<evidence type="ECO:0000313" key="5">
    <source>
        <dbReference type="EMBL" id="KZV54905.1"/>
    </source>
</evidence>
<dbReference type="PROSITE" id="PS50158">
    <property type="entry name" value="ZF_CCHC"/>
    <property type="match status" value="1"/>
</dbReference>
<dbReference type="InterPro" id="IPR036875">
    <property type="entry name" value="Znf_CCHC_sf"/>
</dbReference>
<feature type="compositionally biased region" description="Basic and acidic residues" evidence="3">
    <location>
        <begin position="79"/>
        <end position="97"/>
    </location>
</feature>